<accession>A0AAU9MFZ6</accession>
<sequence length="112" mass="12314">MSVTKVEVFEGKNVTLLDRLRRKRFANTTLEEVMAPDSPSRSESSMDSAVDVSQSEGSRPIPPNPHSKGVKSDVDCGEPPTVFTRTTSKGLILKKRSESVQVDQLIKMSPPK</sequence>
<feature type="region of interest" description="Disordered" evidence="1">
    <location>
        <begin position="31"/>
        <end position="89"/>
    </location>
</feature>
<proteinExistence type="predicted"/>
<dbReference type="EMBL" id="CAKMRJ010001613">
    <property type="protein sequence ID" value="CAH1424441.1"/>
    <property type="molecule type" value="Genomic_DNA"/>
</dbReference>
<organism evidence="2 3">
    <name type="scientific">Lactuca virosa</name>
    <dbReference type="NCBI Taxonomy" id="75947"/>
    <lineage>
        <taxon>Eukaryota</taxon>
        <taxon>Viridiplantae</taxon>
        <taxon>Streptophyta</taxon>
        <taxon>Embryophyta</taxon>
        <taxon>Tracheophyta</taxon>
        <taxon>Spermatophyta</taxon>
        <taxon>Magnoliopsida</taxon>
        <taxon>eudicotyledons</taxon>
        <taxon>Gunneridae</taxon>
        <taxon>Pentapetalae</taxon>
        <taxon>asterids</taxon>
        <taxon>campanulids</taxon>
        <taxon>Asterales</taxon>
        <taxon>Asteraceae</taxon>
        <taxon>Cichorioideae</taxon>
        <taxon>Cichorieae</taxon>
        <taxon>Lactucinae</taxon>
        <taxon>Lactuca</taxon>
    </lineage>
</organism>
<evidence type="ECO:0000313" key="3">
    <source>
        <dbReference type="Proteomes" id="UP001157418"/>
    </source>
</evidence>
<reference evidence="2 3" key="1">
    <citation type="submission" date="2022-01" db="EMBL/GenBank/DDBJ databases">
        <authorList>
            <person name="Xiong W."/>
            <person name="Schranz E."/>
        </authorList>
    </citation>
    <scope>NUCLEOTIDE SEQUENCE [LARGE SCALE GENOMIC DNA]</scope>
</reference>
<evidence type="ECO:0000313" key="2">
    <source>
        <dbReference type="EMBL" id="CAH1424441.1"/>
    </source>
</evidence>
<dbReference type="Proteomes" id="UP001157418">
    <property type="component" value="Unassembled WGS sequence"/>
</dbReference>
<name>A0AAU9MFZ6_9ASTR</name>
<dbReference type="AlphaFoldDB" id="A0AAU9MFZ6"/>
<protein>
    <submittedName>
        <fullName evidence="2">Uncharacterized protein</fullName>
    </submittedName>
</protein>
<feature type="compositionally biased region" description="Low complexity" evidence="1">
    <location>
        <begin position="35"/>
        <end position="49"/>
    </location>
</feature>
<comment type="caution">
    <text evidence="2">The sequence shown here is derived from an EMBL/GenBank/DDBJ whole genome shotgun (WGS) entry which is preliminary data.</text>
</comment>
<evidence type="ECO:0000256" key="1">
    <source>
        <dbReference type="SAM" id="MobiDB-lite"/>
    </source>
</evidence>
<gene>
    <name evidence="2" type="ORF">LVIROSA_LOCUS11646</name>
</gene>
<keyword evidence="3" id="KW-1185">Reference proteome</keyword>